<reference evidence="2 3" key="1">
    <citation type="submission" date="2023-02" db="EMBL/GenBank/DDBJ databases">
        <title>LHISI_Scaffold_Assembly.</title>
        <authorList>
            <person name="Stuart O.P."/>
            <person name="Cleave R."/>
            <person name="Magrath M.J.L."/>
            <person name="Mikheyev A.S."/>
        </authorList>
    </citation>
    <scope>NUCLEOTIDE SEQUENCE [LARGE SCALE GENOMIC DNA]</scope>
    <source>
        <strain evidence="2">Daus_M_001</strain>
        <tissue evidence="2">Leg muscle</tissue>
    </source>
</reference>
<feature type="region of interest" description="Disordered" evidence="1">
    <location>
        <begin position="359"/>
        <end position="382"/>
    </location>
</feature>
<organism evidence="2 3">
    <name type="scientific">Dryococelus australis</name>
    <dbReference type="NCBI Taxonomy" id="614101"/>
    <lineage>
        <taxon>Eukaryota</taxon>
        <taxon>Metazoa</taxon>
        <taxon>Ecdysozoa</taxon>
        <taxon>Arthropoda</taxon>
        <taxon>Hexapoda</taxon>
        <taxon>Insecta</taxon>
        <taxon>Pterygota</taxon>
        <taxon>Neoptera</taxon>
        <taxon>Polyneoptera</taxon>
        <taxon>Phasmatodea</taxon>
        <taxon>Verophasmatodea</taxon>
        <taxon>Anareolatae</taxon>
        <taxon>Phasmatidae</taxon>
        <taxon>Eurycanthinae</taxon>
        <taxon>Dryococelus</taxon>
    </lineage>
</organism>
<sequence>MKGRGNGRSLRKPADQRHRLGRFPHVKIRNDPGLGKGCKACWLDISRVWGGGGSTGGPAAVNYRPAGAPATRHTLRCALPQARASAHIDITSSPSQPSPAQGSSSCTPRRLATAGQTHLQPPSWPDVLITKDTADGLHCPISAALSPHQYIGVVDAAVNEEPAGSPSKLTASVNDPTPISTLFSIRVAKLELTSALRGHLSSLAHYETLHNYVFLPLASHQGESGSIPDRFTPDYRMRESCLTMALVGGVFFEDLPFPPPIRSGVDTYSLHFIGSQDLALTCARIYAPAVIPRSQEVEVGSSAFELAFRKAQDAPSPTPLQRSFGVFDDQLGEEILHLQELQRFITSDQIYEAGKRSRVAPEKARIKPGTAHEQDGNLRGDNRKVGFLKPSQEETPRTLASTVRVEGATPLDIAPVHTSQVSALASATPVSTLQHHPSRFWAEQLPRSEGRTGENTINFLVKCEEYTALFTLNDSDMLHCLSISLASTAYYWWEVMCRRVQGSLGAKLHSELFYSGKGRSLENHLSQLYERSSRHMTPPIGNEEFVVMVLNQLPYNYQAHWMGRTDSDPPAERAPPLYTSHPPRYKGDFRTDPPPREQAYQFEYSDPYNNCEFVEQTDWQRLYRRDTPVNKEELRQELIDIVRNKLQVAVYQRVRCAKKLRVNKLEPEDLVLVGASYLSRHWDYIMAQLLLLFQGPYEVRKELHKNWSSAMRTLCLPVRSENCIQEASPHVTALHFNTTSLHSLFIIARTVLYRAHATGDVCISTANWESR</sequence>
<dbReference type="EMBL" id="JARBHB010000005">
    <property type="protein sequence ID" value="KAJ8882647.1"/>
    <property type="molecule type" value="Genomic_DNA"/>
</dbReference>
<accession>A0ABQ9HEA2</accession>
<feature type="region of interest" description="Disordered" evidence="1">
    <location>
        <begin position="89"/>
        <end position="125"/>
    </location>
</feature>
<evidence type="ECO:0000256" key="1">
    <source>
        <dbReference type="SAM" id="MobiDB-lite"/>
    </source>
</evidence>
<evidence type="ECO:0000313" key="2">
    <source>
        <dbReference type="EMBL" id="KAJ8882647.1"/>
    </source>
</evidence>
<protein>
    <submittedName>
        <fullName evidence="2">Uncharacterized protein</fullName>
    </submittedName>
</protein>
<evidence type="ECO:0000313" key="3">
    <source>
        <dbReference type="Proteomes" id="UP001159363"/>
    </source>
</evidence>
<feature type="compositionally biased region" description="Low complexity" evidence="1">
    <location>
        <begin position="92"/>
        <end position="105"/>
    </location>
</feature>
<feature type="compositionally biased region" description="Basic residues" evidence="1">
    <location>
        <begin position="1"/>
        <end position="11"/>
    </location>
</feature>
<feature type="region of interest" description="Disordered" evidence="1">
    <location>
        <begin position="566"/>
        <end position="590"/>
    </location>
</feature>
<proteinExistence type="predicted"/>
<gene>
    <name evidence="2" type="ORF">PR048_014459</name>
</gene>
<dbReference type="Proteomes" id="UP001159363">
    <property type="component" value="Chromosome 4"/>
</dbReference>
<comment type="caution">
    <text evidence="2">The sequence shown here is derived from an EMBL/GenBank/DDBJ whole genome shotgun (WGS) entry which is preliminary data.</text>
</comment>
<name>A0ABQ9HEA2_9NEOP</name>
<feature type="region of interest" description="Disordered" evidence="1">
    <location>
        <begin position="1"/>
        <end position="23"/>
    </location>
</feature>
<keyword evidence="3" id="KW-1185">Reference proteome</keyword>